<organism evidence="2 3">
    <name type="scientific">Terriglobus aquaticus</name>
    <dbReference type="NCBI Taxonomy" id="940139"/>
    <lineage>
        <taxon>Bacteria</taxon>
        <taxon>Pseudomonadati</taxon>
        <taxon>Acidobacteriota</taxon>
        <taxon>Terriglobia</taxon>
        <taxon>Terriglobales</taxon>
        <taxon>Acidobacteriaceae</taxon>
        <taxon>Terriglobus</taxon>
    </lineage>
</organism>
<dbReference type="InterPro" id="IPR041698">
    <property type="entry name" value="Methyltransf_25"/>
</dbReference>
<dbReference type="EMBL" id="JBJYXY010000001">
    <property type="protein sequence ID" value="MFN2975048.1"/>
    <property type="molecule type" value="Genomic_DNA"/>
</dbReference>
<gene>
    <name evidence="2" type="ORF">ACK2TP_04670</name>
</gene>
<comment type="caution">
    <text evidence="2">The sequence shown here is derived from an EMBL/GenBank/DDBJ whole genome shotgun (WGS) entry which is preliminary data.</text>
</comment>
<protein>
    <submittedName>
        <fullName evidence="2">Methyltransferase domain-containing protein</fullName>
    </submittedName>
</protein>
<reference evidence="2 3" key="1">
    <citation type="submission" date="2024-12" db="EMBL/GenBank/DDBJ databases">
        <authorList>
            <person name="Lee Y."/>
        </authorList>
    </citation>
    <scope>NUCLEOTIDE SEQUENCE [LARGE SCALE GENOMIC DNA]</scope>
    <source>
        <strain evidence="2 3">03SUJ4</strain>
    </source>
</reference>
<sequence length="233" mass="26718">MTFDERAHLTELMDEPCTYEEFRACLSDLARVNRWTRAYQPTLEWLQQVVRPGAEPIHIVDVGCGGGDMLREVERWAEREGIAVMLTGVDLNPYAARAAREFTPAGSRIEWVTADAFSFTPRAPIDCVISSLFTHHLGDDEIANFVRWMEQVASRGWFINDLHRERVPYFGFQVLATLMRLHPFVRSDGPVSIRRAFREDDWKRYLSAGGVSFDSVRVLPFRPARLCVARVKA</sequence>
<dbReference type="RefSeq" id="WP_263413413.1">
    <property type="nucleotide sequence ID" value="NZ_BAABBH010000001.1"/>
</dbReference>
<feature type="domain" description="Methyltransferase" evidence="1">
    <location>
        <begin position="59"/>
        <end position="153"/>
    </location>
</feature>
<proteinExistence type="predicted"/>
<dbReference type="Pfam" id="PF13649">
    <property type="entry name" value="Methyltransf_25"/>
    <property type="match status" value="1"/>
</dbReference>
<evidence type="ECO:0000313" key="2">
    <source>
        <dbReference type="EMBL" id="MFN2975048.1"/>
    </source>
</evidence>
<dbReference type="SUPFAM" id="SSF53335">
    <property type="entry name" value="S-adenosyl-L-methionine-dependent methyltransferases"/>
    <property type="match status" value="1"/>
</dbReference>
<dbReference type="InterPro" id="IPR029063">
    <property type="entry name" value="SAM-dependent_MTases_sf"/>
</dbReference>
<accession>A0ABW9KIF2</accession>
<name>A0ABW9KIF2_9BACT</name>
<keyword evidence="3" id="KW-1185">Reference proteome</keyword>
<dbReference type="GO" id="GO:0032259">
    <property type="term" value="P:methylation"/>
    <property type="evidence" value="ECO:0007669"/>
    <property type="project" value="UniProtKB-KW"/>
</dbReference>
<evidence type="ECO:0000313" key="3">
    <source>
        <dbReference type="Proteomes" id="UP001634747"/>
    </source>
</evidence>
<dbReference type="Proteomes" id="UP001634747">
    <property type="component" value="Unassembled WGS sequence"/>
</dbReference>
<evidence type="ECO:0000259" key="1">
    <source>
        <dbReference type="Pfam" id="PF13649"/>
    </source>
</evidence>
<keyword evidence="2" id="KW-0489">Methyltransferase</keyword>
<dbReference type="GO" id="GO:0008168">
    <property type="term" value="F:methyltransferase activity"/>
    <property type="evidence" value="ECO:0007669"/>
    <property type="project" value="UniProtKB-KW"/>
</dbReference>
<dbReference type="CDD" id="cd02440">
    <property type="entry name" value="AdoMet_MTases"/>
    <property type="match status" value="1"/>
</dbReference>
<keyword evidence="2" id="KW-0808">Transferase</keyword>
<dbReference type="Gene3D" id="3.40.50.150">
    <property type="entry name" value="Vaccinia Virus protein VP39"/>
    <property type="match status" value="1"/>
</dbReference>